<protein>
    <submittedName>
        <fullName evidence="1">Uncharacterized protein</fullName>
    </submittedName>
</protein>
<comment type="caution">
    <text evidence="1">The sequence shown here is derived from an EMBL/GenBank/DDBJ whole genome shotgun (WGS) entry which is preliminary data.</text>
</comment>
<proteinExistence type="predicted"/>
<evidence type="ECO:0000313" key="1">
    <source>
        <dbReference type="EMBL" id="KAI4297089.1"/>
    </source>
</evidence>
<sequence>MGRVELFDGNDSENDDISKIEIDEDYARRFEHNKRREGLQRLEELKKKGVVSSSSSSEGEEESESESSDDDENLIISRKRDKEFFDALIKVRKQDPSLKQKDVKLFESDHSSDEENNEKKKDKKGKNPIHLKEVMPKYLIEDGPDFVDREGEHGEKEKGNLGDKKGKHGKIYDEEQKMLVKDVLEAAGREDAEDGEGDFFTVKEKAGEDGGNSDNKEFEKKLVEYFGGDVELNEDSKFLKSYFMNKMWIDKKKENSNILEEELQRISEDESEIERQEEYEFRYQENQGDRVLGHARKVEGSVRKKTNARKEQRKSKEERLAIVQKEREEELKHLKNLKKQEMQEKVIRIMKTAGIHENDIMPMTTREIEEEFDPEEYDRMMKKAFDEKYYDAEDADPEFGSDDNDEMEKPDFEKEDELLGLPKGWDEYDSDDGFSAARERALKQKMENLGNSDDEEGEKEDDEEKIPEEGKRKRKRKTALLEKARQAMLDEYYKLDYEDTIGDLKTRFKYTKTKPNRYGLTPEELLTVDDKELNQYISLKKLAPYREEEWKLANLKRYQLKKKIKEILHAGSSHKRKHKKSRDDAGNSTLSNGEVDKEKADVEKSNVDTDKLSRKAKRRQRQADLKLSHSRLLAYNKTQSKSKGRRKH</sequence>
<dbReference type="Proteomes" id="UP000828941">
    <property type="component" value="Chromosome 14"/>
</dbReference>
<gene>
    <name evidence="1" type="ORF">L6164_036997</name>
</gene>
<accession>A0ACB9KIQ3</accession>
<reference evidence="1 2" key="1">
    <citation type="journal article" date="2022" name="DNA Res.">
        <title>Chromosomal-level genome assembly of the orchid tree Bauhinia variegata (Leguminosae; Cercidoideae) supports the allotetraploid origin hypothesis of Bauhinia.</title>
        <authorList>
            <person name="Zhong Y."/>
            <person name="Chen Y."/>
            <person name="Zheng D."/>
            <person name="Pang J."/>
            <person name="Liu Y."/>
            <person name="Luo S."/>
            <person name="Meng S."/>
            <person name="Qian L."/>
            <person name="Wei D."/>
            <person name="Dai S."/>
            <person name="Zhou R."/>
        </authorList>
    </citation>
    <scope>NUCLEOTIDE SEQUENCE [LARGE SCALE GENOMIC DNA]</scope>
    <source>
        <strain evidence="1">BV-YZ2020</strain>
    </source>
</reference>
<dbReference type="EMBL" id="CM039439">
    <property type="protein sequence ID" value="KAI4297089.1"/>
    <property type="molecule type" value="Genomic_DNA"/>
</dbReference>
<keyword evidence="2" id="KW-1185">Reference proteome</keyword>
<evidence type="ECO:0000313" key="2">
    <source>
        <dbReference type="Proteomes" id="UP000828941"/>
    </source>
</evidence>
<organism evidence="1 2">
    <name type="scientific">Bauhinia variegata</name>
    <name type="common">Purple orchid tree</name>
    <name type="synonym">Phanera variegata</name>
    <dbReference type="NCBI Taxonomy" id="167791"/>
    <lineage>
        <taxon>Eukaryota</taxon>
        <taxon>Viridiplantae</taxon>
        <taxon>Streptophyta</taxon>
        <taxon>Embryophyta</taxon>
        <taxon>Tracheophyta</taxon>
        <taxon>Spermatophyta</taxon>
        <taxon>Magnoliopsida</taxon>
        <taxon>eudicotyledons</taxon>
        <taxon>Gunneridae</taxon>
        <taxon>Pentapetalae</taxon>
        <taxon>rosids</taxon>
        <taxon>fabids</taxon>
        <taxon>Fabales</taxon>
        <taxon>Fabaceae</taxon>
        <taxon>Cercidoideae</taxon>
        <taxon>Cercideae</taxon>
        <taxon>Bauhiniinae</taxon>
        <taxon>Bauhinia</taxon>
    </lineage>
</organism>
<name>A0ACB9KIQ3_BAUVA</name>